<evidence type="ECO:0000259" key="3">
    <source>
        <dbReference type="PROSITE" id="PS50110"/>
    </source>
</evidence>
<dbReference type="InterPro" id="IPR011006">
    <property type="entry name" value="CheY-like_superfamily"/>
</dbReference>
<dbReference type="PROSITE" id="PS50110">
    <property type="entry name" value="RESPONSE_REGULATORY"/>
    <property type="match status" value="1"/>
</dbReference>
<dbReference type="Gene3D" id="3.40.50.2300">
    <property type="match status" value="1"/>
</dbReference>
<gene>
    <name evidence="4" type="ORF">ABIE13_003992</name>
</gene>
<dbReference type="InterPro" id="IPR050595">
    <property type="entry name" value="Bact_response_regulator"/>
</dbReference>
<dbReference type="Proteomes" id="UP001549320">
    <property type="component" value="Unassembled WGS sequence"/>
</dbReference>
<evidence type="ECO:0000313" key="5">
    <source>
        <dbReference type="Proteomes" id="UP001549320"/>
    </source>
</evidence>
<dbReference type="PANTHER" id="PTHR44591">
    <property type="entry name" value="STRESS RESPONSE REGULATOR PROTEIN 1"/>
    <property type="match status" value="1"/>
</dbReference>
<evidence type="ECO:0000256" key="2">
    <source>
        <dbReference type="PROSITE-ProRule" id="PRU00169"/>
    </source>
</evidence>
<protein>
    <submittedName>
        <fullName evidence="4">Two-component system cell cycle response regulator CpdR</fullName>
    </submittedName>
</protein>
<organism evidence="4 5">
    <name type="scientific">Ottowia thiooxydans</name>
    <dbReference type="NCBI Taxonomy" id="219182"/>
    <lineage>
        <taxon>Bacteria</taxon>
        <taxon>Pseudomonadati</taxon>
        <taxon>Pseudomonadota</taxon>
        <taxon>Betaproteobacteria</taxon>
        <taxon>Burkholderiales</taxon>
        <taxon>Comamonadaceae</taxon>
        <taxon>Ottowia</taxon>
    </lineage>
</organism>
<dbReference type="CDD" id="cd00156">
    <property type="entry name" value="REC"/>
    <property type="match status" value="1"/>
</dbReference>
<sequence>MLRKFITLSQFPRLGVNEPQSMISYLYVEDDEDIREVVASFMEAEHRKIVSVPHAEAALAAADDQEFDVLITDISLPGMSGTDLARHWLQPNKDRFILLLSGYEMNSGLESIGPNVTALLKSSEPEELEKKLLGLERAMLQSSP</sequence>
<feature type="domain" description="Response regulatory" evidence="3">
    <location>
        <begin position="24"/>
        <end position="136"/>
    </location>
</feature>
<dbReference type="InterPro" id="IPR001789">
    <property type="entry name" value="Sig_transdc_resp-reg_receiver"/>
</dbReference>
<name>A0ABV2QCV3_9BURK</name>
<dbReference type="RefSeq" id="WP_354446494.1">
    <property type="nucleotide sequence ID" value="NZ_JBEPSH010000008.1"/>
</dbReference>
<proteinExistence type="predicted"/>
<comment type="caution">
    <text evidence="4">The sequence shown here is derived from an EMBL/GenBank/DDBJ whole genome shotgun (WGS) entry which is preliminary data.</text>
</comment>
<evidence type="ECO:0000313" key="4">
    <source>
        <dbReference type="EMBL" id="MET4578869.1"/>
    </source>
</evidence>
<accession>A0ABV2QCV3</accession>
<dbReference type="PANTHER" id="PTHR44591:SF21">
    <property type="entry name" value="TWO-COMPONENT RESPONSE REGULATOR"/>
    <property type="match status" value="1"/>
</dbReference>
<reference evidence="4 5" key="1">
    <citation type="submission" date="2024-06" db="EMBL/GenBank/DDBJ databases">
        <title>Sorghum-associated microbial communities from plants grown in Nebraska, USA.</title>
        <authorList>
            <person name="Schachtman D."/>
        </authorList>
    </citation>
    <scope>NUCLEOTIDE SEQUENCE [LARGE SCALE GENOMIC DNA]</scope>
    <source>
        <strain evidence="4 5">2709</strain>
    </source>
</reference>
<dbReference type="EMBL" id="JBEPSH010000008">
    <property type="protein sequence ID" value="MET4578869.1"/>
    <property type="molecule type" value="Genomic_DNA"/>
</dbReference>
<keyword evidence="5" id="KW-1185">Reference proteome</keyword>
<dbReference type="SUPFAM" id="SSF52172">
    <property type="entry name" value="CheY-like"/>
    <property type="match status" value="1"/>
</dbReference>
<keyword evidence="1 2" id="KW-0597">Phosphoprotein</keyword>
<evidence type="ECO:0000256" key="1">
    <source>
        <dbReference type="ARBA" id="ARBA00022553"/>
    </source>
</evidence>
<feature type="modified residue" description="4-aspartylphosphate" evidence="2">
    <location>
        <position position="73"/>
    </location>
</feature>
<dbReference type="Pfam" id="PF00072">
    <property type="entry name" value="Response_reg"/>
    <property type="match status" value="1"/>
</dbReference>
<dbReference type="SMART" id="SM00448">
    <property type="entry name" value="REC"/>
    <property type="match status" value="1"/>
</dbReference>